<evidence type="ECO:0000256" key="2">
    <source>
        <dbReference type="ARBA" id="ARBA00023015"/>
    </source>
</evidence>
<feature type="domain" description="SANT" evidence="6">
    <location>
        <begin position="169"/>
        <end position="217"/>
    </location>
</feature>
<dbReference type="PROSITE" id="PS51293">
    <property type="entry name" value="SANT"/>
    <property type="match status" value="1"/>
</dbReference>
<protein>
    <recommendedName>
        <fullName evidence="6">SANT domain-containing protein</fullName>
    </recommendedName>
</protein>
<evidence type="ECO:0000256" key="3">
    <source>
        <dbReference type="ARBA" id="ARBA00023163"/>
    </source>
</evidence>
<dbReference type="InterPro" id="IPR056067">
    <property type="entry name" value="DUF7650"/>
</dbReference>
<comment type="subcellular location">
    <subcellularLocation>
        <location evidence="1">Nucleus</location>
    </subcellularLocation>
</comment>
<evidence type="ECO:0000313" key="8">
    <source>
        <dbReference type="Proteomes" id="UP000652761"/>
    </source>
</evidence>
<feature type="region of interest" description="Disordered" evidence="5">
    <location>
        <begin position="495"/>
        <end position="562"/>
    </location>
</feature>
<comment type="caution">
    <text evidence="7">The sequence shown here is derived from an EMBL/GenBank/DDBJ whole genome shotgun (WGS) entry which is preliminary data.</text>
</comment>
<reference evidence="7" key="1">
    <citation type="submission" date="2017-07" db="EMBL/GenBank/DDBJ databases">
        <title>Taro Niue Genome Assembly and Annotation.</title>
        <authorList>
            <person name="Atibalentja N."/>
            <person name="Keating K."/>
            <person name="Fields C.J."/>
        </authorList>
    </citation>
    <scope>NUCLEOTIDE SEQUENCE</scope>
    <source>
        <strain evidence="7">Niue_2</strain>
        <tissue evidence="7">Leaf</tissue>
    </source>
</reference>
<feature type="region of interest" description="Disordered" evidence="5">
    <location>
        <begin position="119"/>
        <end position="138"/>
    </location>
</feature>
<evidence type="ECO:0000313" key="7">
    <source>
        <dbReference type="EMBL" id="MQL80012.1"/>
    </source>
</evidence>
<feature type="compositionally biased region" description="Low complexity" evidence="5">
    <location>
        <begin position="512"/>
        <end position="525"/>
    </location>
</feature>
<feature type="compositionally biased region" description="Polar residues" evidence="5">
    <location>
        <begin position="750"/>
        <end position="791"/>
    </location>
</feature>
<dbReference type="InterPro" id="IPR009057">
    <property type="entry name" value="Homeodomain-like_sf"/>
</dbReference>
<feature type="region of interest" description="Disordered" evidence="5">
    <location>
        <begin position="15"/>
        <end position="38"/>
    </location>
</feature>
<dbReference type="SUPFAM" id="SSF46689">
    <property type="entry name" value="Homeodomain-like"/>
    <property type="match status" value="1"/>
</dbReference>
<dbReference type="AlphaFoldDB" id="A0A843U411"/>
<dbReference type="GO" id="GO:0005634">
    <property type="term" value="C:nucleus"/>
    <property type="evidence" value="ECO:0007669"/>
    <property type="project" value="UniProtKB-SubCell"/>
</dbReference>
<dbReference type="InterPro" id="IPR017884">
    <property type="entry name" value="SANT_dom"/>
</dbReference>
<evidence type="ECO:0000256" key="5">
    <source>
        <dbReference type="SAM" id="MobiDB-lite"/>
    </source>
</evidence>
<feature type="region of interest" description="Disordered" evidence="5">
    <location>
        <begin position="805"/>
        <end position="841"/>
    </location>
</feature>
<keyword evidence="3" id="KW-0804">Transcription</keyword>
<keyword evidence="4" id="KW-0539">Nucleus</keyword>
<organism evidence="7 8">
    <name type="scientific">Colocasia esculenta</name>
    <name type="common">Wild taro</name>
    <name type="synonym">Arum esculentum</name>
    <dbReference type="NCBI Taxonomy" id="4460"/>
    <lineage>
        <taxon>Eukaryota</taxon>
        <taxon>Viridiplantae</taxon>
        <taxon>Streptophyta</taxon>
        <taxon>Embryophyta</taxon>
        <taxon>Tracheophyta</taxon>
        <taxon>Spermatophyta</taxon>
        <taxon>Magnoliopsida</taxon>
        <taxon>Liliopsida</taxon>
        <taxon>Araceae</taxon>
        <taxon>Aroideae</taxon>
        <taxon>Colocasieae</taxon>
        <taxon>Colocasia</taxon>
    </lineage>
</organism>
<sequence>MDLLKLYHDEDSIADTSSDHLSTDSPDTSDIYEEKPIPPRIGDEYQVELPPLERKSECHGPVWSSVFMNTVYSSVRIGLDIPVVWALEWHERKSCGAMAGGAETAGMVPPVILEKTHERKFQSSANGRDAENEKADGKCSKSMAHKDELLNQLPEFNKNYSPVPGVPVTTWTEDEEKIFLLGLYIFGKNLVQVRRFMECKKMGDILSFYYGSFYRSDVHRRWSECRKMRSRKCIFGQRIFSGWRQNELLQRLDASLSEAGRSALLEATKALSEGRNSLEEFASTLKTTVGIKVLVEAVGIGIEHYDLTGVVSDPSRTNQSISIRAEIPVGKACSSLSTGDIIKFLTGDFRLSKARSNDLFWEAVWPRLLATGWHSEQPKNDGFSTSRHALVFLMPGVKKFSRKLVKGKHYFDSVSDVLYKVASDPRLLELEVEGPKGGSSIKDEYRQDANNTMDQNGTSDRQQHSYPCPRLSICNSELMKFTVVDTSLVQGEPPYRVREQRSLPVDNTFGYGPSSPGEAESASSEDQPSSTEILTDRDSDPNLSDDRKFENDKSSVNKVAKPILSDHVQSVSKIRMPTNRQNSNGQYPLMLSNMDPVKDINCQFTPRVKRKPNYLSPISKRQRLSACRCSVSGDHDFSYSLGNFVKEENFLSKAVKSSETVVTEAGQSLGKVSTDLSAKGIPSESNEHISSGNCFNACSVGDVKLPSEKLHPRDLIDLNVPQFPPDFDACETFNAEVADNQDDLSLKLSSRPSERQQNLADPQPWENSNGLSVEQHPTVNARRQSTRNRPLTTKALEALASGFLTTKRRGKGTKPLSSGKVASRPSRHSCKPADTSVSMTTADHDNTICELVDAKSEPMDEECSSNTNLP</sequence>
<dbReference type="GO" id="GO:0003714">
    <property type="term" value="F:transcription corepressor activity"/>
    <property type="evidence" value="ECO:0007669"/>
    <property type="project" value="TreeGrafter"/>
</dbReference>
<feature type="compositionally biased region" description="Basic and acidic residues" evidence="5">
    <location>
        <begin position="534"/>
        <end position="555"/>
    </location>
</feature>
<gene>
    <name evidence="7" type="ORF">Taro_012446</name>
</gene>
<name>A0A843U411_COLES</name>
<dbReference type="Pfam" id="PF24662">
    <property type="entry name" value="DUF7650"/>
    <property type="match status" value="1"/>
</dbReference>
<keyword evidence="2" id="KW-0805">Transcription regulation</keyword>
<dbReference type="PANTHER" id="PTHR13859:SF11">
    <property type="entry name" value="GRUNGE, ISOFORM J"/>
    <property type="match status" value="1"/>
</dbReference>
<dbReference type="EMBL" id="NMUH01000486">
    <property type="protein sequence ID" value="MQL80012.1"/>
    <property type="molecule type" value="Genomic_DNA"/>
</dbReference>
<dbReference type="Pfam" id="PF25826">
    <property type="entry name" value="DUF7952"/>
    <property type="match status" value="1"/>
</dbReference>
<feature type="compositionally biased region" description="Basic and acidic residues" evidence="5">
    <location>
        <begin position="128"/>
        <end position="138"/>
    </location>
</feature>
<dbReference type="Proteomes" id="UP000652761">
    <property type="component" value="Unassembled WGS sequence"/>
</dbReference>
<evidence type="ECO:0000259" key="6">
    <source>
        <dbReference type="PROSITE" id="PS51293"/>
    </source>
</evidence>
<proteinExistence type="predicted"/>
<evidence type="ECO:0000256" key="4">
    <source>
        <dbReference type="ARBA" id="ARBA00023242"/>
    </source>
</evidence>
<accession>A0A843U411</accession>
<feature type="region of interest" description="Disordered" evidence="5">
    <location>
        <begin position="750"/>
        <end position="792"/>
    </location>
</feature>
<dbReference type="OrthoDB" id="1634742at2759"/>
<dbReference type="SMR" id="A0A843U411"/>
<keyword evidence="8" id="KW-1185">Reference proteome</keyword>
<dbReference type="InterPro" id="IPR057712">
    <property type="entry name" value="DUF7952"/>
</dbReference>
<dbReference type="Gene3D" id="1.10.10.60">
    <property type="entry name" value="Homeodomain-like"/>
    <property type="match status" value="1"/>
</dbReference>
<dbReference type="PANTHER" id="PTHR13859">
    <property type="entry name" value="ATROPHIN-RELATED"/>
    <property type="match status" value="1"/>
</dbReference>
<evidence type="ECO:0000256" key="1">
    <source>
        <dbReference type="ARBA" id="ARBA00004123"/>
    </source>
</evidence>